<evidence type="ECO:0000313" key="2">
    <source>
        <dbReference type="Proteomes" id="UP000234560"/>
    </source>
</evidence>
<reference evidence="1" key="1">
    <citation type="submission" date="2017-12" db="EMBL/GenBank/DDBJ databases">
        <authorList>
            <person name="Thomas-White K."/>
            <person name="Wolfe A.J."/>
        </authorList>
    </citation>
    <scope>NUCLEOTIDE SEQUENCE</scope>
    <source>
        <strain evidence="1">UMB0763</strain>
    </source>
</reference>
<dbReference type="AlphaFoldDB" id="A0AAF1BWD1"/>
<accession>A0AAF1BWD1</accession>
<dbReference type="EMBL" id="CP136958">
    <property type="protein sequence ID" value="WOT02302.1"/>
    <property type="molecule type" value="Genomic_DNA"/>
</dbReference>
<dbReference type="Proteomes" id="UP000234560">
    <property type="component" value="Chromosome"/>
</dbReference>
<reference evidence="1" key="2">
    <citation type="submission" date="2023-10" db="EMBL/GenBank/DDBJ databases">
        <authorList>
            <person name="Choi B."/>
        </authorList>
    </citation>
    <scope>NUCLEOTIDE SEQUENCE</scope>
    <source>
        <strain evidence="1">UMB0763</strain>
    </source>
</reference>
<protein>
    <submittedName>
        <fullName evidence="1">Uncharacterized protein</fullName>
    </submittedName>
</protein>
<organism evidence="1 2">
    <name type="scientific">Corynebacterium pyruviciproducens</name>
    <dbReference type="NCBI Taxonomy" id="598660"/>
    <lineage>
        <taxon>Bacteria</taxon>
        <taxon>Bacillati</taxon>
        <taxon>Actinomycetota</taxon>
        <taxon>Actinomycetes</taxon>
        <taxon>Mycobacteriales</taxon>
        <taxon>Corynebacteriaceae</taxon>
        <taxon>Corynebacterium</taxon>
    </lineage>
</organism>
<sequence length="51" mass="5527">MEPMTVGTQGFDPVHVAEQVVMIEAFEHQLTFHLADGTMTPVGLTSEGRLA</sequence>
<gene>
    <name evidence="1" type="ORF">CYJ47_00530</name>
</gene>
<proteinExistence type="predicted"/>
<name>A0AAF1BWD1_9CORY</name>
<dbReference type="RefSeq" id="WP_219350877.1">
    <property type="nucleotide sequence ID" value="NZ_CAMIHY010000026.1"/>
</dbReference>
<evidence type="ECO:0000313" key="1">
    <source>
        <dbReference type="EMBL" id="WOT02302.1"/>
    </source>
</evidence>
<dbReference type="KEGG" id="cpyr:CYJ47_00530"/>